<proteinExistence type="predicted"/>
<dbReference type="AlphaFoldDB" id="G7YXG3"/>
<reference key="2">
    <citation type="submission" date="2011-10" db="EMBL/GenBank/DDBJ databases">
        <title>The genome and transcriptome sequence of Clonorchis sinensis provide insights into the carcinogenic liver fluke.</title>
        <authorList>
            <person name="Wang X."/>
            <person name="Huang Y."/>
            <person name="Chen W."/>
            <person name="Liu H."/>
            <person name="Guo L."/>
            <person name="Chen Y."/>
            <person name="Luo F."/>
            <person name="Zhou W."/>
            <person name="Sun J."/>
            <person name="Mao Q."/>
            <person name="Liang P."/>
            <person name="Zhou C."/>
            <person name="Tian Y."/>
            <person name="Men J."/>
            <person name="Lv X."/>
            <person name="Huang L."/>
            <person name="Zhou J."/>
            <person name="Hu Y."/>
            <person name="Li R."/>
            <person name="Zhang F."/>
            <person name="Lei H."/>
            <person name="Li X."/>
            <person name="Hu X."/>
            <person name="Liang C."/>
            <person name="Xu J."/>
            <person name="Wu Z."/>
            <person name="Yu X."/>
        </authorList>
    </citation>
    <scope>NUCLEOTIDE SEQUENCE</scope>
    <source>
        <strain>Henan</strain>
    </source>
</reference>
<evidence type="ECO:0000313" key="2">
    <source>
        <dbReference type="Proteomes" id="UP000008909"/>
    </source>
</evidence>
<sequence length="114" mass="13211">MWSKTKGELIGCESPLVKVRTEEASELRYRLRTAEAYVAVVTFTTLQHLHTFGGESCVRPEWQRPCQIRRLQTRWRFILPLRLAVDSPEIIGENGFRVRFGKTGMASHCFVRCL</sequence>
<gene>
    <name evidence="1" type="ORF">CLF_113011</name>
</gene>
<accession>G7YXG3</accession>
<organism evidence="1 2">
    <name type="scientific">Clonorchis sinensis</name>
    <name type="common">Chinese liver fluke</name>
    <dbReference type="NCBI Taxonomy" id="79923"/>
    <lineage>
        <taxon>Eukaryota</taxon>
        <taxon>Metazoa</taxon>
        <taxon>Spiralia</taxon>
        <taxon>Lophotrochozoa</taxon>
        <taxon>Platyhelminthes</taxon>
        <taxon>Trematoda</taxon>
        <taxon>Digenea</taxon>
        <taxon>Opisthorchiida</taxon>
        <taxon>Opisthorchiata</taxon>
        <taxon>Opisthorchiidae</taxon>
        <taxon>Clonorchis</taxon>
    </lineage>
</organism>
<dbReference type="Proteomes" id="UP000008909">
    <property type="component" value="Unassembled WGS sequence"/>
</dbReference>
<evidence type="ECO:0000313" key="1">
    <source>
        <dbReference type="EMBL" id="GAA57643.1"/>
    </source>
</evidence>
<dbReference type="EMBL" id="DF144918">
    <property type="protein sequence ID" value="GAA57643.1"/>
    <property type="molecule type" value="Genomic_DNA"/>
</dbReference>
<name>G7YXG3_CLOSI</name>
<protein>
    <submittedName>
        <fullName evidence="1">Uncharacterized protein</fullName>
    </submittedName>
</protein>
<keyword evidence="2" id="KW-1185">Reference proteome</keyword>
<reference evidence="1" key="1">
    <citation type="journal article" date="2011" name="Genome Biol.">
        <title>The draft genome of the carcinogenic human liver fluke Clonorchis sinensis.</title>
        <authorList>
            <person name="Wang X."/>
            <person name="Chen W."/>
            <person name="Huang Y."/>
            <person name="Sun J."/>
            <person name="Men J."/>
            <person name="Liu H."/>
            <person name="Luo F."/>
            <person name="Guo L."/>
            <person name="Lv X."/>
            <person name="Deng C."/>
            <person name="Zhou C."/>
            <person name="Fan Y."/>
            <person name="Li X."/>
            <person name="Huang L."/>
            <person name="Hu Y."/>
            <person name="Liang C."/>
            <person name="Hu X."/>
            <person name="Xu J."/>
            <person name="Yu X."/>
        </authorList>
    </citation>
    <scope>NUCLEOTIDE SEQUENCE [LARGE SCALE GENOMIC DNA]</scope>
    <source>
        <strain evidence="1">Henan</strain>
    </source>
</reference>